<name>A0A8J8MJV4_9FIRM</name>
<keyword evidence="1" id="KW-0472">Membrane</keyword>
<evidence type="ECO:0000313" key="2">
    <source>
        <dbReference type="EMBL" id="QUI23010.1"/>
    </source>
</evidence>
<keyword evidence="3" id="KW-1185">Reference proteome</keyword>
<dbReference type="RefSeq" id="WP_212698508.1">
    <property type="nucleotide sequence ID" value="NZ_CP058649.1"/>
</dbReference>
<dbReference type="KEGG" id="vpy:HZI73_12225"/>
<accession>A0A8J8MJV4</accession>
<keyword evidence="1" id="KW-1133">Transmembrane helix</keyword>
<organism evidence="2 3">
    <name type="scientific">Vallitalea pronyensis</name>
    <dbReference type="NCBI Taxonomy" id="1348613"/>
    <lineage>
        <taxon>Bacteria</taxon>
        <taxon>Bacillati</taxon>
        <taxon>Bacillota</taxon>
        <taxon>Clostridia</taxon>
        <taxon>Lachnospirales</taxon>
        <taxon>Vallitaleaceae</taxon>
        <taxon>Vallitalea</taxon>
    </lineage>
</organism>
<evidence type="ECO:0000256" key="1">
    <source>
        <dbReference type="SAM" id="Phobius"/>
    </source>
</evidence>
<evidence type="ECO:0000313" key="3">
    <source>
        <dbReference type="Proteomes" id="UP000683246"/>
    </source>
</evidence>
<sequence>MYTTINQKKEKENVNANGYANYNNISDYYNIRSAMQLDEYKVHINFWQPTKKTIAPFDEWKSGHSLNWYQSYNAAKHDRHVNFSKANLDMLIHAIAGVYVILYAQFGVYTFNPYQEVQMYGDNDDGSIFGSDSIFSIMQPSWDENKKYNFDWENIKNDNEPINKYGF</sequence>
<dbReference type="AlphaFoldDB" id="A0A8J8MJV4"/>
<proteinExistence type="predicted"/>
<dbReference type="EMBL" id="CP058649">
    <property type="protein sequence ID" value="QUI23010.1"/>
    <property type="molecule type" value="Genomic_DNA"/>
</dbReference>
<reference evidence="2" key="1">
    <citation type="submission" date="2020-07" db="EMBL/GenBank/DDBJ databases">
        <title>Vallitalea pronyensis genome.</title>
        <authorList>
            <person name="Postec A."/>
        </authorList>
    </citation>
    <scope>NUCLEOTIDE SEQUENCE</scope>
    <source>
        <strain evidence="2">FatNI3</strain>
    </source>
</reference>
<gene>
    <name evidence="2" type="ORF">HZI73_12225</name>
</gene>
<protein>
    <submittedName>
        <fullName evidence="2">Uncharacterized protein</fullName>
    </submittedName>
</protein>
<keyword evidence="1" id="KW-0812">Transmembrane</keyword>
<feature type="transmembrane region" description="Helical" evidence="1">
    <location>
        <begin position="90"/>
        <end position="111"/>
    </location>
</feature>
<dbReference type="Proteomes" id="UP000683246">
    <property type="component" value="Chromosome"/>
</dbReference>